<reference evidence="4" key="1">
    <citation type="journal article" date="2014" name="Int. J. Syst. Evol. Microbiol.">
        <title>Complete genome sequence of Corynebacterium casei LMG S-19264T (=DSM 44701T), isolated from a smear-ripened cheese.</title>
        <authorList>
            <consortium name="US DOE Joint Genome Institute (JGI-PGF)"/>
            <person name="Walter F."/>
            <person name="Albersmeier A."/>
            <person name="Kalinowski J."/>
            <person name="Ruckert C."/>
        </authorList>
    </citation>
    <scope>NUCLEOTIDE SEQUENCE</scope>
    <source>
        <strain evidence="4">CCM 7086</strain>
    </source>
</reference>
<dbReference type="EMBL" id="BMCG01000003">
    <property type="protein sequence ID" value="GGC09247.1"/>
    <property type="molecule type" value="Genomic_DNA"/>
</dbReference>
<keyword evidence="1" id="KW-0472">Membrane</keyword>
<name>A0A8J2UMU3_9BURK</name>
<keyword evidence="1" id="KW-1133">Transmembrane helix</keyword>
<evidence type="ECO:0000313" key="5">
    <source>
        <dbReference type="Proteomes" id="UP000620266"/>
    </source>
</evidence>
<evidence type="ECO:0000259" key="2">
    <source>
        <dbReference type="Pfam" id="PF04773"/>
    </source>
</evidence>
<feature type="domain" description="FecR protein" evidence="2">
    <location>
        <begin position="85"/>
        <end position="176"/>
    </location>
</feature>
<dbReference type="Proteomes" id="UP000620266">
    <property type="component" value="Unassembled WGS sequence"/>
</dbReference>
<comment type="caution">
    <text evidence="4">The sequence shown here is derived from an EMBL/GenBank/DDBJ whole genome shotgun (WGS) entry which is preliminary data.</text>
</comment>
<dbReference type="Gene3D" id="2.60.120.1440">
    <property type="match status" value="1"/>
</dbReference>
<gene>
    <name evidence="4" type="ORF">GCM10007205_18000</name>
</gene>
<dbReference type="Pfam" id="PF16344">
    <property type="entry name" value="FecR_C"/>
    <property type="match status" value="1"/>
</dbReference>
<dbReference type="Gene3D" id="3.55.50.30">
    <property type="match status" value="1"/>
</dbReference>
<dbReference type="PANTHER" id="PTHR30273">
    <property type="entry name" value="PERIPLASMIC SIGNAL SENSOR AND SIGMA FACTOR ACTIVATOR FECR-RELATED"/>
    <property type="match status" value="1"/>
</dbReference>
<keyword evidence="5" id="KW-1185">Reference proteome</keyword>
<dbReference type="InterPro" id="IPR012373">
    <property type="entry name" value="Ferrdict_sens_TM"/>
</dbReference>
<evidence type="ECO:0000259" key="3">
    <source>
        <dbReference type="Pfam" id="PF16344"/>
    </source>
</evidence>
<feature type="transmembrane region" description="Helical" evidence="1">
    <location>
        <begin position="60"/>
        <end position="81"/>
    </location>
</feature>
<proteinExistence type="predicted"/>
<sequence>MPPKPPRNTRPVASSDGKLTQATTLDDELLMMFEDGLRARLPGVEEITARANTRKRNRKIAASSVAMLAICGLLWLDPVYYNEHIVSAVGERHTLTLHDGSEIALNTDSSLRVAHHLRSRHFYLEQGEASFTASHPRLRNFVVHANRTRVVDIGTIFNVRNTQQGAAVTVLEGSVEVSADTDGAHKQVLHAGQTLETGLAGAGLPHTVDAELATGWRHGKLYFDRTPLRDMAAELRRYRAQPIEVAPSLESLRISGQFDIDNIERLLDQLPTLAPVAIQHHADGRTQIVPKADDLK</sequence>
<reference evidence="4" key="2">
    <citation type="submission" date="2020-09" db="EMBL/GenBank/DDBJ databases">
        <authorList>
            <person name="Sun Q."/>
            <person name="Sedlacek I."/>
        </authorList>
    </citation>
    <scope>NUCLEOTIDE SEQUENCE</scope>
    <source>
        <strain evidence="4">CCM 7086</strain>
    </source>
</reference>
<organism evidence="4 5">
    <name type="scientific">Oxalicibacterium flavum</name>
    <dbReference type="NCBI Taxonomy" id="179467"/>
    <lineage>
        <taxon>Bacteria</taxon>
        <taxon>Pseudomonadati</taxon>
        <taxon>Pseudomonadota</taxon>
        <taxon>Betaproteobacteria</taxon>
        <taxon>Burkholderiales</taxon>
        <taxon>Oxalobacteraceae</taxon>
        <taxon>Oxalicibacterium</taxon>
    </lineage>
</organism>
<dbReference type="RefSeq" id="WP_188395879.1">
    <property type="nucleotide sequence ID" value="NZ_BMCG01000003.1"/>
</dbReference>
<evidence type="ECO:0000256" key="1">
    <source>
        <dbReference type="SAM" id="Phobius"/>
    </source>
</evidence>
<dbReference type="PIRSF" id="PIRSF018266">
    <property type="entry name" value="FecR"/>
    <property type="match status" value="1"/>
</dbReference>
<dbReference type="InterPro" id="IPR032508">
    <property type="entry name" value="FecR_C"/>
</dbReference>
<dbReference type="AlphaFoldDB" id="A0A8J2UMU3"/>
<evidence type="ECO:0008006" key="6">
    <source>
        <dbReference type="Google" id="ProtNLM"/>
    </source>
</evidence>
<dbReference type="Pfam" id="PF04773">
    <property type="entry name" value="FecR"/>
    <property type="match status" value="1"/>
</dbReference>
<feature type="domain" description="Protein FecR C-terminal" evidence="3">
    <location>
        <begin position="220"/>
        <end position="286"/>
    </location>
</feature>
<accession>A0A8J2UMU3</accession>
<dbReference type="GO" id="GO:0016989">
    <property type="term" value="F:sigma factor antagonist activity"/>
    <property type="evidence" value="ECO:0007669"/>
    <property type="project" value="TreeGrafter"/>
</dbReference>
<dbReference type="PANTHER" id="PTHR30273:SF2">
    <property type="entry name" value="PROTEIN FECR"/>
    <property type="match status" value="1"/>
</dbReference>
<keyword evidence="1" id="KW-0812">Transmembrane</keyword>
<dbReference type="InterPro" id="IPR006860">
    <property type="entry name" value="FecR"/>
</dbReference>
<protein>
    <recommendedName>
        <fullName evidence="6">FecR protein domain-containing protein</fullName>
    </recommendedName>
</protein>
<evidence type="ECO:0000313" key="4">
    <source>
        <dbReference type="EMBL" id="GGC09247.1"/>
    </source>
</evidence>